<dbReference type="GO" id="GO:0006611">
    <property type="term" value="P:protein export from nucleus"/>
    <property type="evidence" value="ECO:0007669"/>
    <property type="project" value="InterPro"/>
</dbReference>
<accession>B4I919</accession>
<evidence type="ECO:0000256" key="7">
    <source>
        <dbReference type="ARBA" id="ARBA00023242"/>
    </source>
</evidence>
<dbReference type="HOGENOM" id="CLU_2545023_0_0_1"/>
<evidence type="ECO:0000256" key="2">
    <source>
        <dbReference type="ARBA" id="ARBA00004496"/>
    </source>
</evidence>
<dbReference type="GO" id="GO:0007614">
    <property type="term" value="P:short-term memory"/>
    <property type="evidence" value="ECO:0007669"/>
    <property type="project" value="EnsemblMetazoa"/>
</dbReference>
<evidence type="ECO:0000256" key="1">
    <source>
        <dbReference type="ARBA" id="ARBA00004123"/>
    </source>
</evidence>
<reference evidence="8 9" key="1">
    <citation type="journal article" date="2007" name="Nature">
        <title>Evolution of genes and genomes on the Drosophila phylogeny.</title>
        <authorList>
            <consortium name="Drosophila 12 Genomes Consortium"/>
            <person name="Clark A.G."/>
            <person name="Eisen M.B."/>
            <person name="Smith D.R."/>
            <person name="Bergman C.M."/>
            <person name="Oliver B."/>
            <person name="Markow T.A."/>
            <person name="Kaufman T.C."/>
            <person name="Kellis M."/>
            <person name="Gelbart W."/>
            <person name="Iyer V.N."/>
            <person name="Pollard D.A."/>
            <person name="Sackton T.B."/>
            <person name="Larracuente A.M."/>
            <person name="Singh N.D."/>
            <person name="Abad J.P."/>
            <person name="Abt D.N."/>
            <person name="Adryan B."/>
            <person name="Aguade M."/>
            <person name="Akashi H."/>
            <person name="Anderson W.W."/>
            <person name="Aquadro C.F."/>
            <person name="Ardell D.H."/>
            <person name="Arguello R."/>
            <person name="Artieri C.G."/>
            <person name="Barbash D.A."/>
            <person name="Barker D."/>
            <person name="Barsanti P."/>
            <person name="Batterham P."/>
            <person name="Batzoglou S."/>
            <person name="Begun D."/>
            <person name="Bhutkar A."/>
            <person name="Blanco E."/>
            <person name="Bosak S.A."/>
            <person name="Bradley R.K."/>
            <person name="Brand A.D."/>
            <person name="Brent M.R."/>
            <person name="Brooks A.N."/>
            <person name="Brown R.H."/>
            <person name="Butlin R.K."/>
            <person name="Caggese C."/>
            <person name="Calvi B.R."/>
            <person name="Bernardo de Carvalho A."/>
            <person name="Caspi A."/>
            <person name="Castrezana S."/>
            <person name="Celniker S.E."/>
            <person name="Chang J.L."/>
            <person name="Chapple C."/>
            <person name="Chatterji S."/>
            <person name="Chinwalla A."/>
            <person name="Civetta A."/>
            <person name="Clifton S.W."/>
            <person name="Comeron J.M."/>
            <person name="Costello J.C."/>
            <person name="Coyne J.A."/>
            <person name="Daub J."/>
            <person name="David R.G."/>
            <person name="Delcher A.L."/>
            <person name="Delehaunty K."/>
            <person name="Do C.B."/>
            <person name="Ebling H."/>
            <person name="Edwards K."/>
            <person name="Eickbush T."/>
            <person name="Evans J.D."/>
            <person name="Filipski A."/>
            <person name="Findeiss S."/>
            <person name="Freyhult E."/>
            <person name="Fulton L."/>
            <person name="Fulton R."/>
            <person name="Garcia A.C."/>
            <person name="Gardiner A."/>
            <person name="Garfield D.A."/>
            <person name="Garvin B.E."/>
            <person name="Gibson G."/>
            <person name="Gilbert D."/>
            <person name="Gnerre S."/>
            <person name="Godfrey J."/>
            <person name="Good R."/>
            <person name="Gotea V."/>
            <person name="Gravely B."/>
            <person name="Greenberg A.J."/>
            <person name="Griffiths-Jones S."/>
            <person name="Gross S."/>
            <person name="Guigo R."/>
            <person name="Gustafson E.A."/>
            <person name="Haerty W."/>
            <person name="Hahn M.W."/>
            <person name="Halligan D.L."/>
            <person name="Halpern A.L."/>
            <person name="Halter G.M."/>
            <person name="Han M.V."/>
            <person name="Heger A."/>
            <person name="Hillier L."/>
            <person name="Hinrichs A.S."/>
            <person name="Holmes I."/>
            <person name="Hoskins R.A."/>
            <person name="Hubisz M.J."/>
            <person name="Hultmark D."/>
            <person name="Huntley M.A."/>
            <person name="Jaffe D.B."/>
            <person name="Jagadeeshan S."/>
            <person name="Jeck W.R."/>
            <person name="Johnson J."/>
            <person name="Jones C.D."/>
            <person name="Jordan W.C."/>
            <person name="Karpen G.H."/>
            <person name="Kataoka E."/>
            <person name="Keightley P.D."/>
            <person name="Kheradpour P."/>
            <person name="Kirkness E.F."/>
            <person name="Koerich L.B."/>
            <person name="Kristiansen K."/>
            <person name="Kudrna D."/>
            <person name="Kulathinal R.J."/>
            <person name="Kumar S."/>
            <person name="Kwok R."/>
            <person name="Lander E."/>
            <person name="Langley C.H."/>
            <person name="Lapoint R."/>
            <person name="Lazzaro B.P."/>
            <person name="Lee S.J."/>
            <person name="Levesque L."/>
            <person name="Li R."/>
            <person name="Lin C.F."/>
            <person name="Lin M.F."/>
            <person name="Lindblad-Toh K."/>
            <person name="Llopart A."/>
            <person name="Long M."/>
            <person name="Low L."/>
            <person name="Lozovsky E."/>
            <person name="Lu J."/>
            <person name="Luo M."/>
            <person name="Machado C.A."/>
            <person name="Makalowski W."/>
            <person name="Marzo M."/>
            <person name="Matsuda M."/>
            <person name="Matzkin L."/>
            <person name="McAllister B."/>
            <person name="McBride C.S."/>
            <person name="McKernan B."/>
            <person name="McKernan K."/>
            <person name="Mendez-Lago M."/>
            <person name="Minx P."/>
            <person name="Mollenhauer M.U."/>
            <person name="Montooth K."/>
            <person name="Mount S.M."/>
            <person name="Mu X."/>
            <person name="Myers E."/>
            <person name="Negre B."/>
            <person name="Newfeld S."/>
            <person name="Nielsen R."/>
            <person name="Noor M.A."/>
            <person name="O'Grady P."/>
            <person name="Pachter L."/>
            <person name="Papaceit M."/>
            <person name="Parisi M.J."/>
            <person name="Parisi M."/>
            <person name="Parts L."/>
            <person name="Pedersen J.S."/>
            <person name="Pesole G."/>
            <person name="Phillippy A.M."/>
            <person name="Ponting C.P."/>
            <person name="Pop M."/>
            <person name="Porcelli D."/>
            <person name="Powell J.R."/>
            <person name="Prohaska S."/>
            <person name="Pruitt K."/>
            <person name="Puig M."/>
            <person name="Quesneville H."/>
            <person name="Ram K.R."/>
            <person name="Rand D."/>
            <person name="Rasmussen M.D."/>
            <person name="Reed L.K."/>
            <person name="Reenan R."/>
            <person name="Reily A."/>
            <person name="Remington K.A."/>
            <person name="Rieger T.T."/>
            <person name="Ritchie M.G."/>
            <person name="Robin C."/>
            <person name="Rogers Y.H."/>
            <person name="Rohde C."/>
            <person name="Rozas J."/>
            <person name="Rubenfield M.J."/>
            <person name="Ruiz A."/>
            <person name="Russo S."/>
            <person name="Salzberg S.L."/>
            <person name="Sanchez-Gracia A."/>
            <person name="Saranga D.J."/>
            <person name="Sato H."/>
            <person name="Schaeffer S.W."/>
            <person name="Schatz M.C."/>
            <person name="Schlenke T."/>
            <person name="Schwartz R."/>
            <person name="Segarra C."/>
            <person name="Singh R.S."/>
            <person name="Sirot L."/>
            <person name="Sirota M."/>
            <person name="Sisneros N.B."/>
            <person name="Smith C.D."/>
            <person name="Smith T.F."/>
            <person name="Spieth J."/>
            <person name="Stage D.E."/>
            <person name="Stark A."/>
            <person name="Stephan W."/>
            <person name="Strausberg R.L."/>
            <person name="Strempel S."/>
            <person name="Sturgill D."/>
            <person name="Sutton G."/>
            <person name="Sutton G.G."/>
            <person name="Tao W."/>
            <person name="Teichmann S."/>
            <person name="Tobari Y.N."/>
            <person name="Tomimura Y."/>
            <person name="Tsolas J.M."/>
            <person name="Valente V.L."/>
            <person name="Venter E."/>
            <person name="Venter J.C."/>
            <person name="Vicario S."/>
            <person name="Vieira F.G."/>
            <person name="Vilella A.J."/>
            <person name="Villasante A."/>
            <person name="Walenz B."/>
            <person name="Wang J."/>
            <person name="Wasserman M."/>
            <person name="Watts T."/>
            <person name="Wilson D."/>
            <person name="Wilson R.K."/>
            <person name="Wing R.A."/>
            <person name="Wolfner M.F."/>
            <person name="Wong A."/>
            <person name="Wong G.K."/>
            <person name="Wu C.I."/>
            <person name="Wu G."/>
            <person name="Yamamoto D."/>
            <person name="Yang H.P."/>
            <person name="Yang S.P."/>
            <person name="Yorke J.A."/>
            <person name="Yoshida K."/>
            <person name="Zdobnov E."/>
            <person name="Zhang P."/>
            <person name="Zhang Y."/>
            <person name="Zimin A.V."/>
            <person name="Baldwin J."/>
            <person name="Abdouelleil A."/>
            <person name="Abdulkadir J."/>
            <person name="Abebe A."/>
            <person name="Abera B."/>
            <person name="Abreu J."/>
            <person name="Acer S.C."/>
            <person name="Aftuck L."/>
            <person name="Alexander A."/>
            <person name="An P."/>
            <person name="Anderson E."/>
            <person name="Anderson S."/>
            <person name="Arachi H."/>
            <person name="Azer M."/>
            <person name="Bachantsang P."/>
            <person name="Barry A."/>
            <person name="Bayul T."/>
            <person name="Berlin A."/>
            <person name="Bessette D."/>
            <person name="Bloom T."/>
            <person name="Blye J."/>
            <person name="Boguslavskiy L."/>
            <person name="Bonnet C."/>
            <person name="Boukhgalter B."/>
            <person name="Bourzgui I."/>
            <person name="Brown A."/>
            <person name="Cahill P."/>
            <person name="Channer S."/>
            <person name="Cheshatsang Y."/>
            <person name="Chuda L."/>
            <person name="Citroen M."/>
            <person name="Collymore A."/>
            <person name="Cooke P."/>
            <person name="Costello M."/>
            <person name="D'Aco K."/>
            <person name="Daza R."/>
            <person name="De Haan G."/>
            <person name="DeGray S."/>
            <person name="DeMaso C."/>
            <person name="Dhargay N."/>
            <person name="Dooley K."/>
            <person name="Dooley E."/>
            <person name="Doricent M."/>
            <person name="Dorje P."/>
            <person name="Dorjee K."/>
            <person name="Dupes A."/>
            <person name="Elong R."/>
            <person name="Falk J."/>
            <person name="Farina A."/>
            <person name="Faro S."/>
            <person name="Ferguson D."/>
            <person name="Fisher S."/>
            <person name="Foley C.D."/>
            <person name="Franke A."/>
            <person name="Friedrich D."/>
            <person name="Gadbois L."/>
            <person name="Gearin G."/>
            <person name="Gearin C.R."/>
            <person name="Giannoukos G."/>
            <person name="Goode T."/>
            <person name="Graham J."/>
            <person name="Grandbois E."/>
            <person name="Grewal S."/>
            <person name="Gyaltsen K."/>
            <person name="Hafez N."/>
            <person name="Hagos B."/>
            <person name="Hall J."/>
            <person name="Henson C."/>
            <person name="Hollinger A."/>
            <person name="Honan T."/>
            <person name="Huard M.D."/>
            <person name="Hughes L."/>
            <person name="Hurhula B."/>
            <person name="Husby M.E."/>
            <person name="Kamat A."/>
            <person name="Kanga B."/>
            <person name="Kashin S."/>
            <person name="Khazanovich D."/>
            <person name="Kisner P."/>
            <person name="Lance K."/>
            <person name="Lara M."/>
            <person name="Lee W."/>
            <person name="Lennon N."/>
            <person name="Letendre F."/>
            <person name="LeVine R."/>
            <person name="Lipovsky A."/>
            <person name="Liu X."/>
            <person name="Liu J."/>
            <person name="Liu S."/>
            <person name="Lokyitsang T."/>
            <person name="Lokyitsang Y."/>
            <person name="Lubonja R."/>
            <person name="Lui A."/>
            <person name="MacDonald P."/>
            <person name="Magnisalis V."/>
            <person name="Maru K."/>
            <person name="Matthews C."/>
            <person name="McCusker W."/>
            <person name="McDonough S."/>
            <person name="Mehta T."/>
            <person name="Meldrim J."/>
            <person name="Meneus L."/>
            <person name="Mihai O."/>
            <person name="Mihalev A."/>
            <person name="Mihova T."/>
            <person name="Mittelman R."/>
            <person name="Mlenga V."/>
            <person name="Montmayeur A."/>
            <person name="Mulrain L."/>
            <person name="Navidi A."/>
            <person name="Naylor J."/>
            <person name="Negash T."/>
            <person name="Nguyen T."/>
            <person name="Nguyen N."/>
            <person name="Nicol R."/>
            <person name="Norbu C."/>
            <person name="Norbu N."/>
            <person name="Novod N."/>
            <person name="O'Neill B."/>
            <person name="Osman S."/>
            <person name="Markiewicz E."/>
            <person name="Oyono O.L."/>
            <person name="Patti C."/>
            <person name="Phunkhang P."/>
            <person name="Pierre F."/>
            <person name="Priest M."/>
            <person name="Raghuraman S."/>
            <person name="Rege F."/>
            <person name="Reyes R."/>
            <person name="Rise C."/>
            <person name="Rogov P."/>
            <person name="Ross K."/>
            <person name="Ryan E."/>
            <person name="Settipalli S."/>
            <person name="Shea T."/>
            <person name="Sherpa N."/>
            <person name="Shi L."/>
            <person name="Shih D."/>
            <person name="Sparrow T."/>
            <person name="Spaulding J."/>
            <person name="Stalker J."/>
            <person name="Stange-Thomann N."/>
            <person name="Stavropoulos S."/>
            <person name="Stone C."/>
            <person name="Strader C."/>
            <person name="Tesfaye S."/>
            <person name="Thomson T."/>
            <person name="Thoulutsang Y."/>
            <person name="Thoulutsang D."/>
            <person name="Topham K."/>
            <person name="Topping I."/>
            <person name="Tsamla T."/>
            <person name="Vassiliev H."/>
            <person name="Vo A."/>
            <person name="Wangchuk T."/>
            <person name="Wangdi T."/>
            <person name="Weiand M."/>
            <person name="Wilkinson J."/>
            <person name="Wilson A."/>
            <person name="Yadav S."/>
            <person name="Young G."/>
            <person name="Yu Q."/>
            <person name="Zembek L."/>
            <person name="Zhong D."/>
            <person name="Zimmer A."/>
            <person name="Zwirko Z."/>
            <person name="Jaffe D.B."/>
            <person name="Alvarez P."/>
            <person name="Brockman W."/>
            <person name="Butler J."/>
            <person name="Chin C."/>
            <person name="Gnerre S."/>
            <person name="Grabherr M."/>
            <person name="Kleber M."/>
            <person name="Mauceli E."/>
            <person name="MacCallum I."/>
        </authorList>
    </citation>
    <scope>NUCLEOTIDE SEQUENCE [LARGE SCALE GENOMIC DNA]</scope>
    <source>
        <strain evidence="9">Rob3c / Tucson 14021-0248.25</strain>
    </source>
</reference>
<dbReference type="PANTHER" id="PTHR21452:SF4">
    <property type="entry name" value="EXPORTIN-6"/>
    <property type="match status" value="1"/>
</dbReference>
<evidence type="ECO:0000313" key="8">
    <source>
        <dbReference type="EMBL" id="EDW43700.1"/>
    </source>
</evidence>
<dbReference type="GO" id="GO:0016319">
    <property type="term" value="P:mushroom body development"/>
    <property type="evidence" value="ECO:0007669"/>
    <property type="project" value="EnsemblMetazoa"/>
</dbReference>
<evidence type="ECO:0000256" key="3">
    <source>
        <dbReference type="ARBA" id="ARBA00009466"/>
    </source>
</evidence>
<comment type="subcellular location">
    <subcellularLocation>
        <location evidence="2">Cytoplasm</location>
    </subcellularLocation>
    <subcellularLocation>
        <location evidence="1">Nucleus</location>
    </subcellularLocation>
</comment>
<keyword evidence="9" id="KW-1185">Reference proteome</keyword>
<dbReference type="STRING" id="7238.B4I919"/>
<dbReference type="InterPro" id="IPR040016">
    <property type="entry name" value="XPO6"/>
</dbReference>
<comment type="similarity">
    <text evidence="3">Belongs to the exportin family.</text>
</comment>
<name>B4I919_DROSE</name>
<dbReference type="GO" id="GO:0007629">
    <property type="term" value="P:flight behavior"/>
    <property type="evidence" value="ECO:0007669"/>
    <property type="project" value="EnsemblMetazoa"/>
</dbReference>
<sequence>MQHCMELTKTRFQLGINLLKITSEEVVSNRGDLTTEWKQYFYSCISMCVPDVLDLVTKYLLIAVCHINGKDSQTTIPNTLLDL</sequence>
<proteinExistence type="inferred from homology"/>
<dbReference type="KEGG" id="dse:6615859"/>
<keyword evidence="5" id="KW-0963">Cytoplasm</keyword>
<dbReference type="Proteomes" id="UP000001292">
    <property type="component" value="Unassembled WGS sequence"/>
</dbReference>
<evidence type="ECO:0000313" key="9">
    <source>
        <dbReference type="Proteomes" id="UP000001292"/>
    </source>
</evidence>
<dbReference type="AlphaFoldDB" id="B4I919"/>
<evidence type="ECO:0000256" key="6">
    <source>
        <dbReference type="ARBA" id="ARBA00022927"/>
    </source>
</evidence>
<keyword evidence="7" id="KW-0539">Nucleus</keyword>
<keyword evidence="6" id="KW-0653">Protein transport</keyword>
<evidence type="ECO:0000256" key="4">
    <source>
        <dbReference type="ARBA" id="ARBA00022448"/>
    </source>
</evidence>
<dbReference type="PANTHER" id="PTHR21452">
    <property type="entry name" value="EXPORTIN-6"/>
    <property type="match status" value="1"/>
</dbReference>
<keyword evidence="4" id="KW-0813">Transport</keyword>
<gene>
    <name evidence="8" type="primary">Dsec\GM19041</name>
    <name evidence="8" type="ORF">Dsec_GM19041</name>
</gene>
<dbReference type="GO" id="GO:0048036">
    <property type="term" value="P:central complex development"/>
    <property type="evidence" value="ECO:0007669"/>
    <property type="project" value="EnsemblMetazoa"/>
</dbReference>
<dbReference type="GO" id="GO:0005737">
    <property type="term" value="C:cytoplasm"/>
    <property type="evidence" value="ECO:0007669"/>
    <property type="project" value="UniProtKB-SubCell"/>
</dbReference>
<protein>
    <submittedName>
        <fullName evidence="8">GM19041</fullName>
    </submittedName>
</protein>
<organism evidence="9">
    <name type="scientific">Drosophila sechellia</name>
    <name type="common">Fruit fly</name>
    <dbReference type="NCBI Taxonomy" id="7238"/>
    <lineage>
        <taxon>Eukaryota</taxon>
        <taxon>Metazoa</taxon>
        <taxon>Ecdysozoa</taxon>
        <taxon>Arthropoda</taxon>
        <taxon>Hexapoda</taxon>
        <taxon>Insecta</taxon>
        <taxon>Pterygota</taxon>
        <taxon>Neoptera</taxon>
        <taxon>Endopterygota</taxon>
        <taxon>Diptera</taxon>
        <taxon>Brachycera</taxon>
        <taxon>Muscomorpha</taxon>
        <taxon>Ephydroidea</taxon>
        <taxon>Drosophilidae</taxon>
        <taxon>Drosophila</taxon>
        <taxon>Sophophora</taxon>
    </lineage>
</organism>
<evidence type="ECO:0000256" key="5">
    <source>
        <dbReference type="ARBA" id="ARBA00022490"/>
    </source>
</evidence>
<dbReference type="GO" id="GO:0005634">
    <property type="term" value="C:nucleus"/>
    <property type="evidence" value="ECO:0007669"/>
    <property type="project" value="UniProtKB-SubCell"/>
</dbReference>
<dbReference type="EMBL" id="CH480825">
    <property type="protein sequence ID" value="EDW43700.1"/>
    <property type="molecule type" value="Genomic_DNA"/>
</dbReference>
<dbReference type="GO" id="GO:0005049">
    <property type="term" value="F:nuclear export signal receptor activity"/>
    <property type="evidence" value="ECO:0007669"/>
    <property type="project" value="InterPro"/>
</dbReference>